<evidence type="ECO:0000256" key="3">
    <source>
        <dbReference type="ARBA" id="ARBA00023295"/>
    </source>
</evidence>
<comment type="similarity">
    <text evidence="1">Belongs to the IUNH family.</text>
</comment>
<dbReference type="GO" id="GO:0006152">
    <property type="term" value="P:purine nucleoside catabolic process"/>
    <property type="evidence" value="ECO:0007669"/>
    <property type="project" value="TreeGrafter"/>
</dbReference>
<dbReference type="PANTHER" id="PTHR12304:SF56">
    <property type="entry name" value="HYDROLASE, PUTATIVE (AFU_ORTHOLOGUE AFUA_1G11790)-RELATED"/>
    <property type="match status" value="1"/>
</dbReference>
<dbReference type="GO" id="GO:0005829">
    <property type="term" value="C:cytosol"/>
    <property type="evidence" value="ECO:0007669"/>
    <property type="project" value="TreeGrafter"/>
</dbReference>
<evidence type="ECO:0000313" key="5">
    <source>
        <dbReference type="EMBL" id="ODQ72230.1"/>
    </source>
</evidence>
<dbReference type="AlphaFoldDB" id="A0A1E3Q3Q6"/>
<keyword evidence="3" id="KW-0326">Glycosidase</keyword>
<reference evidence="5 6" key="1">
    <citation type="journal article" date="2016" name="Proc. Natl. Acad. Sci. U.S.A.">
        <title>Comparative genomics of biotechnologically important yeasts.</title>
        <authorList>
            <person name="Riley R."/>
            <person name="Haridas S."/>
            <person name="Wolfe K.H."/>
            <person name="Lopes M.R."/>
            <person name="Hittinger C.T."/>
            <person name="Goeker M."/>
            <person name="Salamov A.A."/>
            <person name="Wisecaver J.H."/>
            <person name="Long T.M."/>
            <person name="Calvey C.H."/>
            <person name="Aerts A.L."/>
            <person name="Barry K.W."/>
            <person name="Choi C."/>
            <person name="Clum A."/>
            <person name="Coughlan A.Y."/>
            <person name="Deshpande S."/>
            <person name="Douglass A.P."/>
            <person name="Hanson S.J."/>
            <person name="Klenk H.-P."/>
            <person name="LaButti K.M."/>
            <person name="Lapidus A."/>
            <person name="Lindquist E.A."/>
            <person name="Lipzen A.M."/>
            <person name="Meier-Kolthoff J.P."/>
            <person name="Ohm R.A."/>
            <person name="Otillar R.P."/>
            <person name="Pangilinan J.L."/>
            <person name="Peng Y."/>
            <person name="Rokas A."/>
            <person name="Rosa C.A."/>
            <person name="Scheuner C."/>
            <person name="Sibirny A.A."/>
            <person name="Slot J.C."/>
            <person name="Stielow J.B."/>
            <person name="Sun H."/>
            <person name="Kurtzman C.P."/>
            <person name="Blackwell M."/>
            <person name="Grigoriev I.V."/>
            <person name="Jeffries T.W."/>
        </authorList>
    </citation>
    <scope>NUCLEOTIDE SEQUENCE [LARGE SCALE GENOMIC DNA]</scope>
    <source>
        <strain evidence="5 6">NRRL Y-11557</strain>
    </source>
</reference>
<keyword evidence="6" id="KW-1185">Reference proteome</keyword>
<gene>
    <name evidence="5" type="ORF">LIPSTDRAFT_72942</name>
</gene>
<dbReference type="OrthoDB" id="432381at2759"/>
<name>A0A1E3Q3Q6_LIPST</name>
<protein>
    <recommendedName>
        <fullName evidence="4">Inosine/uridine-preferring nucleoside hydrolase domain-containing protein</fullName>
    </recommendedName>
</protein>
<dbReference type="SUPFAM" id="SSF53590">
    <property type="entry name" value="Nucleoside hydrolase"/>
    <property type="match status" value="1"/>
</dbReference>
<dbReference type="InterPro" id="IPR023186">
    <property type="entry name" value="IUNH"/>
</dbReference>
<evidence type="ECO:0000313" key="6">
    <source>
        <dbReference type="Proteomes" id="UP000094385"/>
    </source>
</evidence>
<dbReference type="Pfam" id="PF01156">
    <property type="entry name" value="IU_nuc_hydro"/>
    <property type="match status" value="1"/>
</dbReference>
<dbReference type="InterPro" id="IPR036452">
    <property type="entry name" value="Ribo_hydro-like"/>
</dbReference>
<dbReference type="STRING" id="675824.A0A1E3Q3Q6"/>
<evidence type="ECO:0000256" key="2">
    <source>
        <dbReference type="ARBA" id="ARBA00022801"/>
    </source>
</evidence>
<evidence type="ECO:0000259" key="4">
    <source>
        <dbReference type="Pfam" id="PF01156"/>
    </source>
</evidence>
<dbReference type="GO" id="GO:0008477">
    <property type="term" value="F:purine nucleosidase activity"/>
    <property type="evidence" value="ECO:0007669"/>
    <property type="project" value="TreeGrafter"/>
</dbReference>
<accession>A0A1E3Q3Q6</accession>
<evidence type="ECO:0000256" key="1">
    <source>
        <dbReference type="ARBA" id="ARBA00009176"/>
    </source>
</evidence>
<dbReference type="PANTHER" id="PTHR12304">
    <property type="entry name" value="INOSINE-URIDINE PREFERRING NUCLEOSIDE HYDROLASE"/>
    <property type="match status" value="1"/>
</dbReference>
<dbReference type="InterPro" id="IPR001910">
    <property type="entry name" value="Inosine/uridine_hydrolase_dom"/>
</dbReference>
<organism evidence="5 6">
    <name type="scientific">Lipomyces starkeyi NRRL Y-11557</name>
    <dbReference type="NCBI Taxonomy" id="675824"/>
    <lineage>
        <taxon>Eukaryota</taxon>
        <taxon>Fungi</taxon>
        <taxon>Dikarya</taxon>
        <taxon>Ascomycota</taxon>
        <taxon>Saccharomycotina</taxon>
        <taxon>Lipomycetes</taxon>
        <taxon>Lipomycetales</taxon>
        <taxon>Lipomycetaceae</taxon>
        <taxon>Lipomyces</taxon>
    </lineage>
</organism>
<proteinExistence type="inferred from homology"/>
<dbReference type="EMBL" id="KV454296">
    <property type="protein sequence ID" value="ODQ72230.1"/>
    <property type="molecule type" value="Genomic_DNA"/>
</dbReference>
<feature type="domain" description="Inosine/uridine-preferring nucleoside hydrolase" evidence="4">
    <location>
        <begin position="6"/>
        <end position="414"/>
    </location>
</feature>
<dbReference type="Gene3D" id="3.90.245.10">
    <property type="entry name" value="Ribonucleoside hydrolase-like"/>
    <property type="match status" value="1"/>
</dbReference>
<sequence>MAQRKLIIDCDPGVDDVLALLLALNTPTCSVALISLCFGNIGVTTSVRNVVATFQVLESERQYRSQHKLPLLPYHLHNPPGDNSTWPIVALGSTIPVSSRRTVGAEFFHGTDGLGGVHESAPQFSPSETCILPFYDPKTLSADQVITREQVIRDSKGYIPTSRQSWREILRILREEPEDTVTIVAIAPLSNIARAALEDPPTFSRVKEVVCMGGTIDLPGNMTPFAEFNFYADVDAAAIVLATTSRTPSSTLPPSSIAVATSFRGVGDDSEYNPVKFYLFPLDITSRHRLRKQWFVERCAGWLDKTSITIPHPGESPLATWMTVWLGAAFGKMEDLVTFEGGSRHCAADQADGVDGAYIEMHDPLTMYFAIVSDEERAASFNVAENMDIRMETIGQWSWGMCVLDRRGIAKRHPHEPRPARDDEAWLDNTKGNRVNLVVEGPGSQTFGIKLLDRVLGDLEAQ</sequence>
<keyword evidence="2" id="KW-0378">Hydrolase</keyword>
<dbReference type="Proteomes" id="UP000094385">
    <property type="component" value="Unassembled WGS sequence"/>
</dbReference>